<dbReference type="Pfam" id="PF07690">
    <property type="entry name" value="MFS_1"/>
    <property type="match status" value="1"/>
</dbReference>
<evidence type="ECO:0000313" key="7">
    <source>
        <dbReference type="EMBL" id="MFB9712752.1"/>
    </source>
</evidence>
<feature type="transmembrane region" description="Helical" evidence="5">
    <location>
        <begin position="130"/>
        <end position="154"/>
    </location>
</feature>
<name>A0ABV5UNJ8_9MICC</name>
<keyword evidence="8" id="KW-1185">Reference proteome</keyword>
<dbReference type="PRINTS" id="PR00171">
    <property type="entry name" value="SUGRTRNSPORT"/>
</dbReference>
<keyword evidence="3 5" id="KW-1133">Transmembrane helix</keyword>
<evidence type="ECO:0000256" key="5">
    <source>
        <dbReference type="SAM" id="Phobius"/>
    </source>
</evidence>
<feature type="transmembrane region" description="Helical" evidence="5">
    <location>
        <begin position="72"/>
        <end position="92"/>
    </location>
</feature>
<feature type="transmembrane region" description="Helical" evidence="5">
    <location>
        <begin position="245"/>
        <end position="262"/>
    </location>
</feature>
<dbReference type="Gene3D" id="1.20.1250.20">
    <property type="entry name" value="MFS general substrate transporter like domains"/>
    <property type="match status" value="1"/>
</dbReference>
<gene>
    <name evidence="7" type="ORF">ACFFPI_01090</name>
</gene>
<dbReference type="RefSeq" id="WP_345049596.1">
    <property type="nucleotide sequence ID" value="NZ_BAABED010000001.1"/>
</dbReference>
<evidence type="ECO:0000259" key="6">
    <source>
        <dbReference type="PROSITE" id="PS50850"/>
    </source>
</evidence>
<evidence type="ECO:0000256" key="2">
    <source>
        <dbReference type="ARBA" id="ARBA00022692"/>
    </source>
</evidence>
<dbReference type="EMBL" id="JBHMBH010000006">
    <property type="protein sequence ID" value="MFB9712752.1"/>
    <property type="molecule type" value="Genomic_DNA"/>
</dbReference>
<dbReference type="PANTHER" id="PTHR23508">
    <property type="entry name" value="CARBOXYLIC ACID TRANSPORTER PROTEIN HOMOLOG"/>
    <property type="match status" value="1"/>
</dbReference>
<dbReference type="PROSITE" id="PS00216">
    <property type="entry name" value="SUGAR_TRANSPORT_1"/>
    <property type="match status" value="1"/>
</dbReference>
<feature type="domain" description="Major facilitator superfamily (MFS) profile" evidence="6">
    <location>
        <begin position="8"/>
        <end position="421"/>
    </location>
</feature>
<feature type="transmembrane region" description="Helical" evidence="5">
    <location>
        <begin position="332"/>
        <end position="352"/>
    </location>
</feature>
<dbReference type="SUPFAM" id="SSF103473">
    <property type="entry name" value="MFS general substrate transporter"/>
    <property type="match status" value="1"/>
</dbReference>
<dbReference type="InterPro" id="IPR020846">
    <property type="entry name" value="MFS_dom"/>
</dbReference>
<dbReference type="InterPro" id="IPR036259">
    <property type="entry name" value="MFS_trans_sf"/>
</dbReference>
<evidence type="ECO:0000256" key="1">
    <source>
        <dbReference type="ARBA" id="ARBA00004651"/>
    </source>
</evidence>
<comment type="caution">
    <text evidence="7">The sequence shown here is derived from an EMBL/GenBank/DDBJ whole genome shotgun (WGS) entry which is preliminary data.</text>
</comment>
<proteinExistence type="predicted"/>
<feature type="transmembrane region" description="Helical" evidence="5">
    <location>
        <begin position="309"/>
        <end position="326"/>
    </location>
</feature>
<dbReference type="PROSITE" id="PS00217">
    <property type="entry name" value="SUGAR_TRANSPORT_2"/>
    <property type="match status" value="1"/>
</dbReference>
<dbReference type="PROSITE" id="PS50850">
    <property type="entry name" value="MFS"/>
    <property type="match status" value="1"/>
</dbReference>
<evidence type="ECO:0000256" key="3">
    <source>
        <dbReference type="ARBA" id="ARBA00022989"/>
    </source>
</evidence>
<feature type="transmembrane region" description="Helical" evidence="5">
    <location>
        <begin position="44"/>
        <end position="65"/>
    </location>
</feature>
<sequence length="439" mass="45774">MSRTQYLVIFGGLLCNMIDGYDLSVIGFALPHLPVGFASPVMKGWIVSMGLIGMAVGAIVLSPLADRYGRRLFIIGGVALNLVAICATALVSNAEGMLVGRFFTGVAVGVLSSLSIVLAQEYASAGKRNLATGFVTIGFSVGSVVGGIVGLSLVNAYGGAWQVFFVFGGVLTAIVLIYTVFFMPESLSFLVAQRTTKSRTQIAKISKSMGLTDVNPEAVLPPEREGTRDGKKGSLLDKQFRTRTLLLWIGYTVVNAAYYFVATWTPQLITNSSGSTATGTTAGTVLSLGSVVGAIAFGIIGMKVLSTKLAWISLVVAMAAQIVFALTMEGGLALALAGILGVAAFASLTSYVSSAPQLYPILLRGKGLGSMYGISRIGSIAAPILAGYAVAFMSAENMYLCASLLFGISGCVAFVLWRLTSSHFTAERAALAEPADTLV</sequence>
<dbReference type="InterPro" id="IPR005829">
    <property type="entry name" value="Sugar_transporter_CS"/>
</dbReference>
<feature type="transmembrane region" description="Helical" evidence="5">
    <location>
        <begin position="373"/>
        <end position="391"/>
    </location>
</feature>
<dbReference type="InterPro" id="IPR003663">
    <property type="entry name" value="Sugar/inositol_transpt"/>
</dbReference>
<dbReference type="PANTHER" id="PTHR23508:SF10">
    <property type="entry name" value="CARBOXYLIC ACID TRANSPORTER PROTEIN HOMOLOG"/>
    <property type="match status" value="1"/>
</dbReference>
<feature type="transmembrane region" description="Helical" evidence="5">
    <location>
        <begin position="160"/>
        <end position="181"/>
    </location>
</feature>
<comment type="subcellular location">
    <subcellularLocation>
        <location evidence="1">Cell membrane</location>
        <topology evidence="1">Multi-pass membrane protein</topology>
    </subcellularLocation>
</comment>
<feature type="transmembrane region" description="Helical" evidence="5">
    <location>
        <begin position="397"/>
        <end position="419"/>
    </location>
</feature>
<organism evidence="7 8">
    <name type="scientific">Arthrobacter methylotrophus</name>
    <dbReference type="NCBI Taxonomy" id="121291"/>
    <lineage>
        <taxon>Bacteria</taxon>
        <taxon>Bacillati</taxon>
        <taxon>Actinomycetota</taxon>
        <taxon>Actinomycetes</taxon>
        <taxon>Micrococcales</taxon>
        <taxon>Micrococcaceae</taxon>
        <taxon>Arthrobacter</taxon>
    </lineage>
</organism>
<feature type="transmembrane region" description="Helical" evidence="5">
    <location>
        <begin position="98"/>
        <end position="118"/>
    </location>
</feature>
<dbReference type="Proteomes" id="UP001589536">
    <property type="component" value="Unassembled WGS sequence"/>
</dbReference>
<dbReference type="InterPro" id="IPR011701">
    <property type="entry name" value="MFS"/>
</dbReference>
<evidence type="ECO:0000256" key="4">
    <source>
        <dbReference type="ARBA" id="ARBA00023136"/>
    </source>
</evidence>
<protein>
    <submittedName>
        <fullName evidence="7">MFS transporter</fullName>
    </submittedName>
</protein>
<evidence type="ECO:0000313" key="8">
    <source>
        <dbReference type="Proteomes" id="UP001589536"/>
    </source>
</evidence>
<reference evidence="7 8" key="1">
    <citation type="submission" date="2024-09" db="EMBL/GenBank/DDBJ databases">
        <authorList>
            <person name="Sun Q."/>
            <person name="Mori K."/>
        </authorList>
    </citation>
    <scope>NUCLEOTIDE SEQUENCE [LARGE SCALE GENOMIC DNA]</scope>
    <source>
        <strain evidence="7 8">JCM 13519</strain>
    </source>
</reference>
<keyword evidence="4 5" id="KW-0472">Membrane</keyword>
<keyword evidence="2 5" id="KW-0812">Transmembrane</keyword>
<feature type="transmembrane region" description="Helical" evidence="5">
    <location>
        <begin position="282"/>
        <end position="302"/>
    </location>
</feature>
<accession>A0ABV5UNJ8</accession>